<comment type="caution">
    <text evidence="6">The sequence shown here is derived from an EMBL/GenBank/DDBJ whole genome shotgun (WGS) entry which is preliminary data.</text>
</comment>
<evidence type="ECO:0000256" key="4">
    <source>
        <dbReference type="ARBA" id="ARBA00023136"/>
    </source>
</evidence>
<keyword evidence="4" id="KW-0472">Membrane</keyword>
<sequence length="147" mass="16056">ASPGYCWPFQGSRTEVLIRLPAQIRPTAVTIQHTSKRASPLGTVSSAPRDFTVSVSLCRALGAGTWPRGKAGLDEEGKDETLLGTFTYTMQKEPTQTFPLQDGTPSAFWVLKLVIQSNWGKPGYTCIFRVRVHGKIMGTHAIGQTHV</sequence>
<gene>
    <name evidence="6" type="primary">SUN2</name>
    <name evidence="6" type="ORF">FQV24_0001500</name>
</gene>
<comment type="subcellular location">
    <subcellularLocation>
        <location evidence="1">Nucleus inner membrane</location>
    </subcellularLocation>
</comment>
<evidence type="ECO:0000256" key="3">
    <source>
        <dbReference type="ARBA" id="ARBA00022989"/>
    </source>
</evidence>
<dbReference type="PROSITE" id="PS51469">
    <property type="entry name" value="SUN"/>
    <property type="match status" value="1"/>
</dbReference>
<dbReference type="PANTHER" id="PTHR12911:SF24">
    <property type="entry name" value="SUN DOMAIN-CONTAINING PROTEIN 3"/>
    <property type="match status" value="1"/>
</dbReference>
<evidence type="ECO:0000256" key="1">
    <source>
        <dbReference type="ARBA" id="ARBA00004540"/>
    </source>
</evidence>
<dbReference type="PANTHER" id="PTHR12911">
    <property type="entry name" value="SAD1/UNC-84-LIKE PROTEIN-RELATED"/>
    <property type="match status" value="1"/>
</dbReference>
<keyword evidence="7" id="KW-1185">Reference proteome</keyword>
<dbReference type="InterPro" id="IPR045119">
    <property type="entry name" value="SUN1-5"/>
</dbReference>
<feature type="non-terminal residue" evidence="6">
    <location>
        <position position="1"/>
    </location>
</feature>
<dbReference type="GO" id="GO:0034993">
    <property type="term" value="C:meiotic nuclear membrane microtubule tethering complex"/>
    <property type="evidence" value="ECO:0007669"/>
    <property type="project" value="TreeGrafter"/>
</dbReference>
<dbReference type="Gene3D" id="2.60.120.260">
    <property type="entry name" value="Galactose-binding domain-like"/>
    <property type="match status" value="1"/>
</dbReference>
<reference evidence="6 7" key="1">
    <citation type="journal article" date="2019" name="Gigascience">
        <title>High-coverage genomes to elucidate the evolution of penguins.</title>
        <authorList>
            <person name="Pan H."/>
            <person name="Cole T.L."/>
            <person name="Bi X."/>
            <person name="Fang M."/>
            <person name="Zhou C."/>
            <person name="Yang Z."/>
            <person name="Ksepka D.T."/>
            <person name="Hart T."/>
            <person name="Bouzat J.L."/>
            <person name="Argilla L.S."/>
            <person name="Bertelsen M.F."/>
            <person name="Boersma P.D."/>
            <person name="Bost C.A."/>
            <person name="Cherel Y."/>
            <person name="Dann P."/>
            <person name="Fiddaman S.R."/>
            <person name="Howard P."/>
            <person name="Labuschagne K."/>
            <person name="Mattern T."/>
            <person name="Miller G."/>
            <person name="Parker P."/>
            <person name="Phillips R.A."/>
            <person name="Quillfeldt P."/>
            <person name="Ryan P.G."/>
            <person name="Taylor H."/>
            <person name="Thompson D.R."/>
            <person name="Young M.J."/>
            <person name="Ellegaard M.R."/>
            <person name="Gilbert M.T.P."/>
            <person name="Sinding M.S."/>
            <person name="Pacheco G."/>
            <person name="Shepherd L.D."/>
            <person name="Tennyson A.J.D."/>
            <person name="Grosser S."/>
            <person name="Kay E."/>
            <person name="Nupen L.J."/>
            <person name="Ellenberg U."/>
            <person name="Houston D.M."/>
            <person name="Reeve A.H."/>
            <person name="Johnson K."/>
            <person name="Masello J.F."/>
            <person name="Stracke T."/>
            <person name="McKinlay B."/>
            <person name="Borboroglu P.G."/>
            <person name="Zhang D.X."/>
            <person name="Zhang G."/>
        </authorList>
    </citation>
    <scope>NUCLEOTIDE SEQUENCE [LARGE SCALE GENOMIC DNA]</scope>
    <source>
        <strain evidence="6">GAPE 212</strain>
    </source>
</reference>
<dbReference type="Proteomes" id="UP000785099">
    <property type="component" value="Unassembled WGS sequence"/>
</dbReference>
<organism evidence="6 7">
    <name type="scientific">Spheniscus mendiculus</name>
    <name type="common">Galapagos penguin</name>
    <dbReference type="NCBI Taxonomy" id="156760"/>
    <lineage>
        <taxon>Eukaryota</taxon>
        <taxon>Metazoa</taxon>
        <taxon>Chordata</taxon>
        <taxon>Craniata</taxon>
        <taxon>Vertebrata</taxon>
        <taxon>Euteleostomi</taxon>
        <taxon>Archelosauria</taxon>
        <taxon>Archosauria</taxon>
        <taxon>Dinosauria</taxon>
        <taxon>Saurischia</taxon>
        <taxon>Theropoda</taxon>
        <taxon>Coelurosauria</taxon>
        <taxon>Aves</taxon>
        <taxon>Neognathae</taxon>
        <taxon>Neoaves</taxon>
        <taxon>Aequornithes</taxon>
        <taxon>Sphenisciformes</taxon>
        <taxon>Spheniscidae</taxon>
        <taxon>Spheniscus</taxon>
    </lineage>
</organism>
<dbReference type="EMBL" id="VUKU01024322">
    <property type="protein sequence ID" value="KAF1402861.1"/>
    <property type="molecule type" value="Genomic_DNA"/>
</dbReference>
<protein>
    <submittedName>
        <fullName evidence="6">SUN domain-containing protein 2</fullName>
    </submittedName>
</protein>
<name>A0A8J4I3M4_SPHME</name>
<dbReference type="AlphaFoldDB" id="A0A8J4I3M4"/>
<evidence type="ECO:0000313" key="6">
    <source>
        <dbReference type="EMBL" id="KAF1402861.1"/>
    </source>
</evidence>
<dbReference type="Pfam" id="PF07738">
    <property type="entry name" value="Sad1_UNC"/>
    <property type="match status" value="2"/>
</dbReference>
<keyword evidence="3" id="KW-1133">Transmembrane helix</keyword>
<keyword evidence="2" id="KW-0812">Transmembrane</keyword>
<feature type="domain" description="SUN" evidence="5">
    <location>
        <begin position="1"/>
        <end position="137"/>
    </location>
</feature>
<dbReference type="InterPro" id="IPR012919">
    <property type="entry name" value="SUN_dom"/>
</dbReference>
<evidence type="ECO:0000259" key="5">
    <source>
        <dbReference type="PROSITE" id="PS51469"/>
    </source>
</evidence>
<accession>A0A8J4I3M4</accession>
<dbReference type="GO" id="GO:0005637">
    <property type="term" value="C:nuclear inner membrane"/>
    <property type="evidence" value="ECO:0007669"/>
    <property type="project" value="UniProtKB-SubCell"/>
</dbReference>
<evidence type="ECO:0000256" key="2">
    <source>
        <dbReference type="ARBA" id="ARBA00022692"/>
    </source>
</evidence>
<dbReference type="GO" id="GO:0043495">
    <property type="term" value="F:protein-membrane adaptor activity"/>
    <property type="evidence" value="ECO:0007669"/>
    <property type="project" value="TreeGrafter"/>
</dbReference>
<evidence type="ECO:0000313" key="7">
    <source>
        <dbReference type="Proteomes" id="UP000785099"/>
    </source>
</evidence>
<proteinExistence type="predicted"/>
<feature type="non-terminal residue" evidence="6">
    <location>
        <position position="147"/>
    </location>
</feature>